<dbReference type="InterPro" id="IPR019734">
    <property type="entry name" value="TPR_rpt"/>
</dbReference>
<comment type="caution">
    <text evidence="10">The sequence shown here is derived from an EMBL/GenBank/DDBJ whole genome shotgun (WGS) entry which is preliminary data.</text>
</comment>
<dbReference type="PANTHER" id="PTHR46512:SF9">
    <property type="entry name" value="PEPTIDYLPROLYL ISOMERASE"/>
    <property type="match status" value="1"/>
</dbReference>
<dbReference type="Gene3D" id="3.10.50.40">
    <property type="match status" value="1"/>
</dbReference>
<organism evidence="10 11">
    <name type="scientific">Choanephora cucurbitarum</name>
    <dbReference type="NCBI Taxonomy" id="101091"/>
    <lineage>
        <taxon>Eukaryota</taxon>
        <taxon>Fungi</taxon>
        <taxon>Fungi incertae sedis</taxon>
        <taxon>Mucoromycota</taxon>
        <taxon>Mucoromycotina</taxon>
        <taxon>Mucoromycetes</taxon>
        <taxon>Mucorales</taxon>
        <taxon>Mucorineae</taxon>
        <taxon>Choanephoraceae</taxon>
        <taxon>Choanephoroideae</taxon>
        <taxon>Choanephora</taxon>
    </lineage>
</organism>
<dbReference type="OrthoDB" id="1902587at2759"/>
<dbReference type="InterPro" id="IPR050754">
    <property type="entry name" value="FKBP4/5/8-like"/>
</dbReference>
<keyword evidence="6 7" id="KW-0413">Isomerase</keyword>
<dbReference type="PANTHER" id="PTHR46512">
    <property type="entry name" value="PEPTIDYLPROLYL ISOMERASE"/>
    <property type="match status" value="1"/>
</dbReference>
<dbReference type="SUPFAM" id="SSF48452">
    <property type="entry name" value="TPR-like"/>
    <property type="match status" value="1"/>
</dbReference>
<dbReference type="SUPFAM" id="SSF54534">
    <property type="entry name" value="FKBP-like"/>
    <property type="match status" value="1"/>
</dbReference>
<gene>
    <name evidence="10" type="ORF">A0J61_01360</name>
</gene>
<dbReference type="Proteomes" id="UP000093000">
    <property type="component" value="Unassembled WGS sequence"/>
</dbReference>
<keyword evidence="5 7" id="KW-0697">Rotamase</keyword>
<dbReference type="SMART" id="SM00028">
    <property type="entry name" value="TPR"/>
    <property type="match status" value="3"/>
</dbReference>
<comment type="catalytic activity">
    <reaction evidence="1 7">
        <text>[protein]-peptidylproline (omega=180) = [protein]-peptidylproline (omega=0)</text>
        <dbReference type="Rhea" id="RHEA:16237"/>
        <dbReference type="Rhea" id="RHEA-COMP:10747"/>
        <dbReference type="Rhea" id="RHEA-COMP:10748"/>
        <dbReference type="ChEBI" id="CHEBI:83833"/>
        <dbReference type="ChEBI" id="CHEBI:83834"/>
        <dbReference type="EC" id="5.2.1.8"/>
    </reaction>
</comment>
<evidence type="ECO:0000313" key="11">
    <source>
        <dbReference type="Proteomes" id="UP000093000"/>
    </source>
</evidence>
<accession>A0A1C7NN80</accession>
<dbReference type="PROSITE" id="PS50293">
    <property type="entry name" value="TPR_REGION"/>
    <property type="match status" value="1"/>
</dbReference>
<keyword evidence="11" id="KW-1185">Reference proteome</keyword>
<dbReference type="InterPro" id="IPR011990">
    <property type="entry name" value="TPR-like_helical_dom_sf"/>
</dbReference>
<evidence type="ECO:0000256" key="6">
    <source>
        <dbReference type="ARBA" id="ARBA00023235"/>
    </source>
</evidence>
<dbReference type="InterPro" id="IPR001179">
    <property type="entry name" value="PPIase_FKBP_dom"/>
</dbReference>
<dbReference type="STRING" id="101091.A0A1C7NN80"/>
<evidence type="ECO:0000256" key="8">
    <source>
        <dbReference type="PROSITE-ProRule" id="PRU00339"/>
    </source>
</evidence>
<dbReference type="Pfam" id="PF14559">
    <property type="entry name" value="TPR_19"/>
    <property type="match status" value="1"/>
</dbReference>
<reference evidence="10 11" key="1">
    <citation type="submission" date="2016-03" db="EMBL/GenBank/DDBJ databases">
        <title>Choanephora cucurbitarum.</title>
        <authorList>
            <person name="Min B."/>
            <person name="Park H."/>
            <person name="Park J.-H."/>
            <person name="Shin H.-D."/>
            <person name="Choi I.-G."/>
        </authorList>
    </citation>
    <scope>NUCLEOTIDE SEQUENCE [LARGE SCALE GENOMIC DNA]</scope>
    <source>
        <strain evidence="10 11">KUS-F28377</strain>
    </source>
</reference>
<sequence length="282" mass="32284">METESLNEVVNITKDGQVTKRILREGSGKQPEKNNTVSVHYESILYDTDTVFDSSRDRKSELTFNLKSGKVVEAWELVIPTMKVGEKAEIICTSDYGYGDEGRTYIVPPKAKLKFHIELLGFWEVAGSAAERIRSAEKKKLEGNELFQKGATKEALFAYRKARDYIKDLWNCEPHETEQCRALIVAINLNIGACYLRLKNYEFAKEVCIEAMNRDPTSVKAYYRLATAHLELGEYDEGLTFVELGLQLKPNNPELNALKTTLEKKKDKWMNDSKKIYRKMCS</sequence>
<dbReference type="Gene3D" id="1.25.40.10">
    <property type="entry name" value="Tetratricopeptide repeat domain"/>
    <property type="match status" value="1"/>
</dbReference>
<evidence type="ECO:0000256" key="7">
    <source>
        <dbReference type="PROSITE-ProRule" id="PRU00277"/>
    </source>
</evidence>
<evidence type="ECO:0000256" key="4">
    <source>
        <dbReference type="ARBA" id="ARBA00022803"/>
    </source>
</evidence>
<feature type="domain" description="PPIase FKBP-type" evidence="9">
    <location>
        <begin position="34"/>
        <end position="123"/>
    </location>
</feature>
<dbReference type="InterPro" id="IPR046357">
    <property type="entry name" value="PPIase_dom_sf"/>
</dbReference>
<proteinExistence type="predicted"/>
<dbReference type="EC" id="5.2.1.8" evidence="2 7"/>
<keyword evidence="3" id="KW-0677">Repeat</keyword>
<dbReference type="PROSITE" id="PS50005">
    <property type="entry name" value="TPR"/>
    <property type="match status" value="1"/>
</dbReference>
<evidence type="ECO:0000256" key="2">
    <source>
        <dbReference type="ARBA" id="ARBA00013194"/>
    </source>
</evidence>
<evidence type="ECO:0000256" key="5">
    <source>
        <dbReference type="ARBA" id="ARBA00023110"/>
    </source>
</evidence>
<evidence type="ECO:0000256" key="1">
    <source>
        <dbReference type="ARBA" id="ARBA00000971"/>
    </source>
</evidence>
<keyword evidence="4 8" id="KW-0802">TPR repeat</keyword>
<feature type="repeat" description="TPR" evidence="8">
    <location>
        <begin position="219"/>
        <end position="252"/>
    </location>
</feature>
<evidence type="ECO:0000256" key="3">
    <source>
        <dbReference type="ARBA" id="ARBA00022737"/>
    </source>
</evidence>
<dbReference type="InParanoid" id="A0A1C7NN80"/>
<protein>
    <recommendedName>
        <fullName evidence="2 7">peptidylprolyl isomerase</fullName>
        <ecNumber evidence="2 7">5.2.1.8</ecNumber>
    </recommendedName>
</protein>
<evidence type="ECO:0000259" key="9">
    <source>
        <dbReference type="PROSITE" id="PS50059"/>
    </source>
</evidence>
<evidence type="ECO:0000313" key="10">
    <source>
        <dbReference type="EMBL" id="OBZ90583.1"/>
    </source>
</evidence>
<dbReference type="PROSITE" id="PS50059">
    <property type="entry name" value="FKBP_PPIASE"/>
    <property type="match status" value="1"/>
</dbReference>
<dbReference type="Pfam" id="PF00254">
    <property type="entry name" value="FKBP_C"/>
    <property type="match status" value="1"/>
</dbReference>
<dbReference type="AlphaFoldDB" id="A0A1C7NN80"/>
<dbReference type="GO" id="GO:0003755">
    <property type="term" value="F:peptidyl-prolyl cis-trans isomerase activity"/>
    <property type="evidence" value="ECO:0007669"/>
    <property type="project" value="UniProtKB-KW"/>
</dbReference>
<name>A0A1C7NN80_9FUNG</name>
<dbReference type="EMBL" id="LUGH01000042">
    <property type="protein sequence ID" value="OBZ90583.1"/>
    <property type="molecule type" value="Genomic_DNA"/>
</dbReference>